<protein>
    <submittedName>
        <fullName evidence="1">Uncharacterized protein</fullName>
    </submittedName>
</protein>
<gene>
    <name evidence="1" type="ORF">BDN72DRAFT_677423</name>
</gene>
<evidence type="ECO:0000313" key="2">
    <source>
        <dbReference type="Proteomes" id="UP000308600"/>
    </source>
</evidence>
<dbReference type="Proteomes" id="UP000308600">
    <property type="component" value="Unassembled WGS sequence"/>
</dbReference>
<evidence type="ECO:0000313" key="1">
    <source>
        <dbReference type="EMBL" id="TFK68515.1"/>
    </source>
</evidence>
<reference evidence="1 2" key="1">
    <citation type="journal article" date="2019" name="Nat. Ecol. Evol.">
        <title>Megaphylogeny resolves global patterns of mushroom evolution.</title>
        <authorList>
            <person name="Varga T."/>
            <person name="Krizsan K."/>
            <person name="Foldi C."/>
            <person name="Dima B."/>
            <person name="Sanchez-Garcia M."/>
            <person name="Sanchez-Ramirez S."/>
            <person name="Szollosi G.J."/>
            <person name="Szarkandi J.G."/>
            <person name="Papp V."/>
            <person name="Albert L."/>
            <person name="Andreopoulos W."/>
            <person name="Angelini C."/>
            <person name="Antonin V."/>
            <person name="Barry K.W."/>
            <person name="Bougher N.L."/>
            <person name="Buchanan P."/>
            <person name="Buyck B."/>
            <person name="Bense V."/>
            <person name="Catcheside P."/>
            <person name="Chovatia M."/>
            <person name="Cooper J."/>
            <person name="Damon W."/>
            <person name="Desjardin D."/>
            <person name="Finy P."/>
            <person name="Geml J."/>
            <person name="Haridas S."/>
            <person name="Hughes K."/>
            <person name="Justo A."/>
            <person name="Karasinski D."/>
            <person name="Kautmanova I."/>
            <person name="Kiss B."/>
            <person name="Kocsube S."/>
            <person name="Kotiranta H."/>
            <person name="LaButti K.M."/>
            <person name="Lechner B.E."/>
            <person name="Liimatainen K."/>
            <person name="Lipzen A."/>
            <person name="Lukacs Z."/>
            <person name="Mihaltcheva S."/>
            <person name="Morgado L.N."/>
            <person name="Niskanen T."/>
            <person name="Noordeloos M.E."/>
            <person name="Ohm R.A."/>
            <person name="Ortiz-Santana B."/>
            <person name="Ovrebo C."/>
            <person name="Racz N."/>
            <person name="Riley R."/>
            <person name="Savchenko A."/>
            <person name="Shiryaev A."/>
            <person name="Soop K."/>
            <person name="Spirin V."/>
            <person name="Szebenyi C."/>
            <person name="Tomsovsky M."/>
            <person name="Tulloss R.E."/>
            <person name="Uehling J."/>
            <person name="Grigoriev I.V."/>
            <person name="Vagvolgyi C."/>
            <person name="Papp T."/>
            <person name="Martin F.M."/>
            <person name="Miettinen O."/>
            <person name="Hibbett D.S."/>
            <person name="Nagy L.G."/>
        </authorList>
    </citation>
    <scope>NUCLEOTIDE SEQUENCE [LARGE SCALE GENOMIC DNA]</scope>
    <source>
        <strain evidence="1 2">NL-1719</strain>
    </source>
</reference>
<accession>A0ACD3ARR9</accession>
<organism evidence="1 2">
    <name type="scientific">Pluteus cervinus</name>
    <dbReference type="NCBI Taxonomy" id="181527"/>
    <lineage>
        <taxon>Eukaryota</taxon>
        <taxon>Fungi</taxon>
        <taxon>Dikarya</taxon>
        <taxon>Basidiomycota</taxon>
        <taxon>Agaricomycotina</taxon>
        <taxon>Agaricomycetes</taxon>
        <taxon>Agaricomycetidae</taxon>
        <taxon>Agaricales</taxon>
        <taxon>Pluteineae</taxon>
        <taxon>Pluteaceae</taxon>
        <taxon>Pluteus</taxon>
    </lineage>
</organism>
<proteinExistence type="predicted"/>
<dbReference type="EMBL" id="ML208350">
    <property type="protein sequence ID" value="TFK68515.1"/>
    <property type="molecule type" value="Genomic_DNA"/>
</dbReference>
<sequence>MCSALFNTHRFVMSTFHYQSHPSRETAFEISDALTASHHGFYVEQWHIRLNQKRVTGSQWVHFLAAFELVFSCIRAEPLNRLRSPSSILVAHPSKKMRAASPQKLTIFF</sequence>
<name>A0ACD3ARR9_9AGAR</name>
<keyword evidence="2" id="KW-1185">Reference proteome</keyword>